<accession>A0A1A8QA64</accession>
<name>A0A1A8QA64_9TELE</name>
<organism evidence="1">
    <name type="scientific">Nothobranchius rachovii</name>
    <name type="common">bluefin notho</name>
    <dbReference type="NCBI Taxonomy" id="451742"/>
    <lineage>
        <taxon>Eukaryota</taxon>
        <taxon>Metazoa</taxon>
        <taxon>Chordata</taxon>
        <taxon>Craniata</taxon>
        <taxon>Vertebrata</taxon>
        <taxon>Euteleostomi</taxon>
        <taxon>Actinopterygii</taxon>
        <taxon>Neopterygii</taxon>
        <taxon>Teleostei</taxon>
        <taxon>Neoteleostei</taxon>
        <taxon>Acanthomorphata</taxon>
        <taxon>Ovalentaria</taxon>
        <taxon>Atherinomorphae</taxon>
        <taxon>Cyprinodontiformes</taxon>
        <taxon>Nothobranchiidae</taxon>
        <taxon>Nothobranchius</taxon>
    </lineage>
</organism>
<sequence length="48" mass="5706">MVKNWKTTSRNLKQIFCLQILMEELQWLTTRPSPPNFLALKTLLSEEN</sequence>
<protein>
    <submittedName>
        <fullName evidence="1">Retinaldehyde binding protein 1a</fullName>
    </submittedName>
</protein>
<evidence type="ECO:0000313" key="1">
    <source>
        <dbReference type="EMBL" id="SBR90222.1"/>
    </source>
</evidence>
<gene>
    <name evidence="1" type="primary">RLBP1A</name>
</gene>
<dbReference type="AlphaFoldDB" id="A0A1A8QA64"/>
<reference evidence="1" key="1">
    <citation type="submission" date="2016-05" db="EMBL/GenBank/DDBJ databases">
        <authorList>
            <person name="Lavstsen T."/>
            <person name="Jespersen J.S."/>
        </authorList>
    </citation>
    <scope>NUCLEOTIDE SEQUENCE</scope>
    <source>
        <tissue evidence="1">Brain</tissue>
    </source>
</reference>
<proteinExistence type="predicted"/>
<dbReference type="EMBL" id="HAEI01004765">
    <property type="protein sequence ID" value="SBR90222.1"/>
    <property type="molecule type" value="Transcribed_RNA"/>
</dbReference>
<reference evidence="1" key="2">
    <citation type="submission" date="2016-06" db="EMBL/GenBank/DDBJ databases">
        <title>The genome of a short-lived fish provides insights into sex chromosome evolution and the genetic control of aging.</title>
        <authorList>
            <person name="Reichwald K."/>
            <person name="Felder M."/>
            <person name="Petzold A."/>
            <person name="Koch P."/>
            <person name="Groth M."/>
            <person name="Platzer M."/>
        </authorList>
    </citation>
    <scope>NUCLEOTIDE SEQUENCE</scope>
    <source>
        <tissue evidence="1">Brain</tissue>
    </source>
</reference>